<sequence>MRALVAREPGERAALTEHPDPTGTVLAARWSSLNYKDALAVAGRPGVLRSQPMVPGIDVVGRTEDGATVVVTGAGLGERVDGGLAERVAVDPAAAVPVPDAFTPRHAAAIGTAGVTAALAALLLERADLPDGPVLVTGAGGGVGGFAIALLAAAGREVHASTGRAAALGDHLRALGAAEVVDRLPAEPGRPLQSARWAAVVDSVGGGALVNAIAQTLPGGVVAACGLAGSPDLPGTVLPFILRGTTLAGIFSVDLPRERRLSAWELLADRVTPAVVDRLVERVVGLGEVPAAADDVLAGRVRGRVVVDLER</sequence>
<dbReference type="InterPro" id="IPR013149">
    <property type="entry name" value="ADH-like_C"/>
</dbReference>
<evidence type="ECO:0000313" key="2">
    <source>
        <dbReference type="EMBL" id="RIX30041.1"/>
    </source>
</evidence>
<dbReference type="InterPro" id="IPR011032">
    <property type="entry name" value="GroES-like_sf"/>
</dbReference>
<dbReference type="PANTHER" id="PTHR43677">
    <property type="entry name" value="SHORT-CHAIN DEHYDROGENASE/REDUCTASE"/>
    <property type="match status" value="1"/>
</dbReference>
<dbReference type="SUPFAM" id="SSF50129">
    <property type="entry name" value="GroES-like"/>
    <property type="match status" value="1"/>
</dbReference>
<reference evidence="3" key="1">
    <citation type="submission" date="2018-09" db="EMBL/GenBank/DDBJ databases">
        <authorList>
            <person name="Kim I."/>
        </authorList>
    </citation>
    <scope>NUCLEOTIDE SEQUENCE [LARGE SCALE GENOMIC DNA]</scope>
    <source>
        <strain evidence="3">DD4a</strain>
    </source>
</reference>
<dbReference type="Proteomes" id="UP000265742">
    <property type="component" value="Unassembled WGS sequence"/>
</dbReference>
<evidence type="ECO:0000259" key="1">
    <source>
        <dbReference type="Pfam" id="PF00107"/>
    </source>
</evidence>
<evidence type="ECO:0000313" key="3">
    <source>
        <dbReference type="Proteomes" id="UP000265742"/>
    </source>
</evidence>
<dbReference type="Gene3D" id="3.90.180.10">
    <property type="entry name" value="Medium-chain alcohol dehydrogenases, catalytic domain"/>
    <property type="match status" value="1"/>
</dbReference>
<proteinExistence type="predicted"/>
<dbReference type="InterPro" id="IPR036291">
    <property type="entry name" value="NAD(P)-bd_dom_sf"/>
</dbReference>
<dbReference type="GO" id="GO:0043957">
    <property type="term" value="F:acryloyl-CoA reductase (NADPH) activity"/>
    <property type="evidence" value="ECO:0007669"/>
    <property type="project" value="TreeGrafter"/>
</dbReference>
<dbReference type="AlphaFoldDB" id="A0A3A1U0K3"/>
<dbReference type="Gene3D" id="3.40.50.720">
    <property type="entry name" value="NAD(P)-binding Rossmann-like Domain"/>
    <property type="match status" value="1"/>
</dbReference>
<dbReference type="SUPFAM" id="SSF51735">
    <property type="entry name" value="NAD(P)-binding Rossmann-fold domains"/>
    <property type="match status" value="1"/>
</dbReference>
<accession>A0A3A1U0K3</accession>
<name>A0A3A1U0K3_9MICO</name>
<dbReference type="Pfam" id="PF00107">
    <property type="entry name" value="ADH_zinc_N"/>
    <property type="match status" value="1"/>
</dbReference>
<dbReference type="EMBL" id="QXTG01000001">
    <property type="protein sequence ID" value="RIX30041.1"/>
    <property type="molecule type" value="Genomic_DNA"/>
</dbReference>
<comment type="caution">
    <text evidence="2">The sequence shown here is derived from an EMBL/GenBank/DDBJ whole genome shotgun (WGS) entry which is preliminary data.</text>
</comment>
<dbReference type="PANTHER" id="PTHR43677:SF1">
    <property type="entry name" value="ACRYLYL-COA REDUCTASE ACUI-RELATED"/>
    <property type="match status" value="1"/>
</dbReference>
<dbReference type="InterPro" id="IPR051397">
    <property type="entry name" value="Zn-ADH-like_protein"/>
</dbReference>
<protein>
    <submittedName>
        <fullName evidence="2">Oxidoreductase</fullName>
    </submittedName>
</protein>
<gene>
    <name evidence="2" type="ORF">D1781_00790</name>
</gene>
<feature type="domain" description="Alcohol dehydrogenase-like C-terminal" evidence="1">
    <location>
        <begin position="142"/>
        <end position="267"/>
    </location>
</feature>
<keyword evidence="3" id="KW-1185">Reference proteome</keyword>
<organism evidence="2 3">
    <name type="scientific">Amnibacterium setariae</name>
    <dbReference type="NCBI Taxonomy" id="2306585"/>
    <lineage>
        <taxon>Bacteria</taxon>
        <taxon>Bacillati</taxon>
        <taxon>Actinomycetota</taxon>
        <taxon>Actinomycetes</taxon>
        <taxon>Micrococcales</taxon>
        <taxon>Microbacteriaceae</taxon>
        <taxon>Amnibacterium</taxon>
    </lineage>
</organism>
<dbReference type="OrthoDB" id="9782155at2"/>
<dbReference type="RefSeq" id="WP_119480404.1">
    <property type="nucleotide sequence ID" value="NZ_QXTG01000001.1"/>
</dbReference>